<evidence type="ECO:0000256" key="2">
    <source>
        <dbReference type="ARBA" id="ARBA00011971"/>
    </source>
</evidence>
<comment type="cofactor">
    <cofactor evidence="6">
        <name>Mg(2+)</name>
        <dbReference type="ChEBI" id="CHEBI:18420"/>
    </cofactor>
</comment>
<name>A0A366IF12_9MICO</name>
<evidence type="ECO:0000256" key="7">
    <source>
        <dbReference type="SAM" id="MobiDB-lite"/>
    </source>
</evidence>
<dbReference type="GO" id="GO:0004588">
    <property type="term" value="F:orotate phosphoribosyltransferase activity"/>
    <property type="evidence" value="ECO:0007669"/>
    <property type="project" value="UniProtKB-UniRule"/>
</dbReference>
<keyword evidence="9" id="KW-1185">Reference proteome</keyword>
<comment type="caution">
    <text evidence="6">Lacks conserved residue(s) required for the propagation of feature annotation.</text>
</comment>
<dbReference type="EMBL" id="QNSB01000017">
    <property type="protein sequence ID" value="RBP68606.1"/>
    <property type="molecule type" value="Genomic_DNA"/>
</dbReference>
<dbReference type="CDD" id="cd06223">
    <property type="entry name" value="PRTases_typeI"/>
    <property type="match status" value="1"/>
</dbReference>
<comment type="similarity">
    <text evidence="6">Belongs to the purine/pyrimidine phosphoribosyltransferase family. PyrE subfamily.</text>
</comment>
<dbReference type="InterPro" id="IPR029057">
    <property type="entry name" value="PRTase-like"/>
</dbReference>
<dbReference type="GO" id="GO:0019856">
    <property type="term" value="P:pyrimidine nucleobase biosynthetic process"/>
    <property type="evidence" value="ECO:0007669"/>
    <property type="project" value="TreeGrafter"/>
</dbReference>
<keyword evidence="5 6" id="KW-0665">Pyrimidine biosynthesis</keyword>
<accession>A0A366IF12</accession>
<dbReference type="PANTHER" id="PTHR19278:SF9">
    <property type="entry name" value="URIDINE 5'-MONOPHOSPHATE SYNTHASE"/>
    <property type="match status" value="1"/>
</dbReference>
<dbReference type="GO" id="GO:0044205">
    <property type="term" value="P:'de novo' UMP biosynthetic process"/>
    <property type="evidence" value="ECO:0007669"/>
    <property type="project" value="UniProtKB-UniRule"/>
</dbReference>
<comment type="pathway">
    <text evidence="1 6">Pyrimidine metabolism; UMP biosynthesis via de novo pathway; UMP from orotate: step 1/2.</text>
</comment>
<dbReference type="InterPro" id="IPR000836">
    <property type="entry name" value="PRTase_dom"/>
</dbReference>
<evidence type="ECO:0000256" key="3">
    <source>
        <dbReference type="ARBA" id="ARBA00022676"/>
    </source>
</evidence>
<feature type="binding site" evidence="6">
    <location>
        <position position="109"/>
    </location>
    <ligand>
        <name>5-phospho-alpha-D-ribose 1-diphosphate</name>
        <dbReference type="ChEBI" id="CHEBI:58017"/>
        <note>ligand shared between dimeric partners</note>
    </ligand>
</feature>
<evidence type="ECO:0000313" key="8">
    <source>
        <dbReference type="EMBL" id="RBP68606.1"/>
    </source>
</evidence>
<dbReference type="SUPFAM" id="SSF53271">
    <property type="entry name" value="PRTase-like"/>
    <property type="match status" value="1"/>
</dbReference>
<dbReference type="UniPathway" id="UPA00070">
    <property type="reaction ID" value="UER00119"/>
</dbReference>
<protein>
    <recommendedName>
        <fullName evidence="2 6">Orotate phosphoribosyltransferase</fullName>
        <shortName evidence="6">OPRT</shortName>
        <shortName evidence="6">OPRTase</shortName>
        <ecNumber evidence="2 6">2.4.2.10</ecNumber>
    </recommendedName>
</protein>
<evidence type="ECO:0000256" key="5">
    <source>
        <dbReference type="ARBA" id="ARBA00022975"/>
    </source>
</evidence>
<proteinExistence type="inferred from homology"/>
<sequence length="208" mass="22360">MSRPSLKAFGESSGLSIQDPDERHAEVARDLIAVSYRRRSFHTAGGVDSDYHLDPDLFLTKPTVLRRLGSLLALRIPRDVDRVVGSEPGSLPLAVAVSLATGLPYTSARIRRESVTLAGEVHQGEKVVLLEDVLSSGSHARRSVQVLRSAGVEVKAVLGVVDRGEGAGELLSRENVDLVSLYTIAELSTNALIRRFVPAEGDNAEGEL</sequence>
<comment type="caution">
    <text evidence="8">The sequence shown here is derived from an EMBL/GenBank/DDBJ whole genome shotgun (WGS) entry which is preliminary data.</text>
</comment>
<comment type="catalytic activity">
    <reaction evidence="6">
        <text>orotidine 5'-phosphate + diphosphate = orotate + 5-phospho-alpha-D-ribose 1-diphosphate</text>
        <dbReference type="Rhea" id="RHEA:10380"/>
        <dbReference type="ChEBI" id="CHEBI:30839"/>
        <dbReference type="ChEBI" id="CHEBI:33019"/>
        <dbReference type="ChEBI" id="CHEBI:57538"/>
        <dbReference type="ChEBI" id="CHEBI:58017"/>
        <dbReference type="EC" id="2.4.2.10"/>
    </reaction>
</comment>
<dbReference type="HAMAP" id="MF_01208">
    <property type="entry name" value="PyrE"/>
    <property type="match status" value="1"/>
</dbReference>
<feature type="binding site" evidence="6">
    <location>
        <position position="163"/>
    </location>
    <ligand>
        <name>orotate</name>
        <dbReference type="ChEBI" id="CHEBI:30839"/>
    </ligand>
</feature>
<keyword evidence="6" id="KW-0460">Magnesium</keyword>
<evidence type="ECO:0000256" key="6">
    <source>
        <dbReference type="HAMAP-Rule" id="MF_01208"/>
    </source>
</evidence>
<dbReference type="GO" id="GO:0000287">
    <property type="term" value="F:magnesium ion binding"/>
    <property type="evidence" value="ECO:0007669"/>
    <property type="project" value="UniProtKB-UniRule"/>
</dbReference>
<dbReference type="InterPro" id="IPR023031">
    <property type="entry name" value="OPRT"/>
</dbReference>
<reference evidence="8 9" key="1">
    <citation type="submission" date="2018-06" db="EMBL/GenBank/DDBJ databases">
        <title>Freshwater and sediment microbial communities from various areas in North America, analyzing microbe dynamics in response to fracking.</title>
        <authorList>
            <person name="Lamendella R."/>
        </authorList>
    </citation>
    <scope>NUCLEOTIDE SEQUENCE [LARGE SCALE GENOMIC DNA]</scope>
    <source>
        <strain evidence="8 9">3b_TX</strain>
    </source>
</reference>
<dbReference type="EC" id="2.4.2.10" evidence="2 6"/>
<gene>
    <name evidence="6" type="primary">pyrE</name>
    <name evidence="8" type="ORF">DFO65_11730</name>
</gene>
<evidence type="ECO:0000256" key="1">
    <source>
        <dbReference type="ARBA" id="ARBA00004889"/>
    </source>
</evidence>
<feature type="binding site" evidence="6">
    <location>
        <position position="135"/>
    </location>
    <ligand>
        <name>orotate</name>
        <dbReference type="ChEBI" id="CHEBI:30839"/>
    </ligand>
</feature>
<dbReference type="PANTHER" id="PTHR19278">
    <property type="entry name" value="OROTATE PHOSPHORIBOSYLTRANSFERASE"/>
    <property type="match status" value="1"/>
</dbReference>
<organism evidence="8 9">
    <name type="scientific">Brevibacterium celere</name>
    <dbReference type="NCBI Taxonomy" id="225845"/>
    <lineage>
        <taxon>Bacteria</taxon>
        <taxon>Bacillati</taxon>
        <taxon>Actinomycetota</taxon>
        <taxon>Actinomycetes</taxon>
        <taxon>Micrococcales</taxon>
        <taxon>Brevibacteriaceae</taxon>
        <taxon>Brevibacterium</taxon>
    </lineage>
</organism>
<comment type="function">
    <text evidence="6">Catalyzes the transfer of a ribosyl phosphate group from 5-phosphoribose 1-diphosphate to orotate, leading to the formation of orotidine monophosphate (OMP).</text>
</comment>
<keyword evidence="4 6" id="KW-0808">Transferase</keyword>
<dbReference type="RefSeq" id="WP_113905567.1">
    <property type="nucleotide sequence ID" value="NZ_QNSB01000017.1"/>
</dbReference>
<dbReference type="AlphaFoldDB" id="A0A366IF12"/>
<comment type="subunit">
    <text evidence="6">Homodimer.</text>
</comment>
<feature type="region of interest" description="Disordered" evidence="7">
    <location>
        <begin position="1"/>
        <end position="20"/>
    </location>
</feature>
<dbReference type="Gene3D" id="3.40.50.2020">
    <property type="match status" value="1"/>
</dbReference>
<keyword evidence="3 6" id="KW-0328">Glycosyltransferase</keyword>
<feature type="binding site" description="in other chain" evidence="6">
    <location>
        <begin position="131"/>
        <end position="139"/>
    </location>
    <ligand>
        <name>5-phospho-alpha-D-ribose 1-diphosphate</name>
        <dbReference type="ChEBI" id="CHEBI:58017"/>
        <note>ligand shared between dimeric partners</note>
    </ligand>
</feature>
<evidence type="ECO:0000256" key="4">
    <source>
        <dbReference type="ARBA" id="ARBA00022679"/>
    </source>
</evidence>
<dbReference type="Proteomes" id="UP000253509">
    <property type="component" value="Unassembled WGS sequence"/>
</dbReference>
<evidence type="ECO:0000313" key="9">
    <source>
        <dbReference type="Proteomes" id="UP000253509"/>
    </source>
</evidence>